<evidence type="ECO:0000256" key="2">
    <source>
        <dbReference type="SAM" id="SignalP"/>
    </source>
</evidence>
<dbReference type="Proteomes" id="UP001634394">
    <property type="component" value="Unassembled WGS sequence"/>
</dbReference>
<keyword evidence="2" id="KW-0732">Signal</keyword>
<feature type="transmembrane region" description="Helical" evidence="1">
    <location>
        <begin position="163"/>
        <end position="184"/>
    </location>
</feature>
<keyword evidence="1" id="KW-1133">Transmembrane helix</keyword>
<keyword evidence="4" id="KW-1185">Reference proteome</keyword>
<evidence type="ECO:0000313" key="3">
    <source>
        <dbReference type="EMBL" id="KAL3876953.1"/>
    </source>
</evidence>
<accession>A0ABD3WW02</accession>
<evidence type="ECO:0000256" key="1">
    <source>
        <dbReference type="SAM" id="Phobius"/>
    </source>
</evidence>
<feature type="chain" id="PRO_5044851738" evidence="2">
    <location>
        <begin position="20"/>
        <end position="189"/>
    </location>
</feature>
<dbReference type="AlphaFoldDB" id="A0ABD3WW02"/>
<gene>
    <name evidence="3" type="ORF">ACJMK2_034730</name>
</gene>
<proteinExistence type="predicted"/>
<name>A0ABD3WW02_SINWO</name>
<reference evidence="3 4" key="1">
    <citation type="submission" date="2024-11" db="EMBL/GenBank/DDBJ databases">
        <title>Chromosome-level genome assembly of the freshwater bivalve Anodonta woodiana.</title>
        <authorList>
            <person name="Chen X."/>
        </authorList>
    </citation>
    <scope>NUCLEOTIDE SEQUENCE [LARGE SCALE GENOMIC DNA]</scope>
    <source>
        <strain evidence="3">MN2024</strain>
        <tissue evidence="3">Gills</tissue>
    </source>
</reference>
<comment type="caution">
    <text evidence="3">The sequence shown here is derived from an EMBL/GenBank/DDBJ whole genome shotgun (WGS) entry which is preliminary data.</text>
</comment>
<protein>
    <submittedName>
        <fullName evidence="3">Uncharacterized protein</fullName>
    </submittedName>
</protein>
<sequence length="189" mass="21931">MNTLLTVTILLSVIKYVSGLKCIDCLHLEYNYLQNNGSNPIYRILDLYRNPECLSENPLQYSNTLQQSSVGETLCSGVVNQPNSVQKCGYMYGEVTIFITTIQRAVKFTFYERNCFQVPKTLEYRCYARKRLAEDINYMYIRLNSLFGRFRVDNFDGNLCLCSSSLCCFIVTLIIYLFLCFSFLQTRFG</sequence>
<evidence type="ECO:0000313" key="4">
    <source>
        <dbReference type="Proteomes" id="UP001634394"/>
    </source>
</evidence>
<feature type="signal peptide" evidence="2">
    <location>
        <begin position="1"/>
        <end position="19"/>
    </location>
</feature>
<organism evidence="3 4">
    <name type="scientific">Sinanodonta woodiana</name>
    <name type="common">Chinese pond mussel</name>
    <name type="synonym">Anodonta woodiana</name>
    <dbReference type="NCBI Taxonomy" id="1069815"/>
    <lineage>
        <taxon>Eukaryota</taxon>
        <taxon>Metazoa</taxon>
        <taxon>Spiralia</taxon>
        <taxon>Lophotrochozoa</taxon>
        <taxon>Mollusca</taxon>
        <taxon>Bivalvia</taxon>
        <taxon>Autobranchia</taxon>
        <taxon>Heteroconchia</taxon>
        <taxon>Palaeoheterodonta</taxon>
        <taxon>Unionida</taxon>
        <taxon>Unionoidea</taxon>
        <taxon>Unionidae</taxon>
        <taxon>Unioninae</taxon>
        <taxon>Sinanodonta</taxon>
    </lineage>
</organism>
<dbReference type="EMBL" id="JBJQND010000005">
    <property type="protein sequence ID" value="KAL3876953.1"/>
    <property type="molecule type" value="Genomic_DNA"/>
</dbReference>
<keyword evidence="1" id="KW-0472">Membrane</keyword>
<keyword evidence="1" id="KW-0812">Transmembrane</keyword>